<feature type="signal peptide" evidence="1">
    <location>
        <begin position="1"/>
        <end position="18"/>
    </location>
</feature>
<proteinExistence type="predicted"/>
<dbReference type="InterPro" id="IPR007880">
    <property type="entry name" value="Spiralin"/>
</dbReference>
<evidence type="ECO:0008006" key="4">
    <source>
        <dbReference type="Google" id="ProtNLM"/>
    </source>
</evidence>
<dbReference type="GO" id="GO:0016020">
    <property type="term" value="C:membrane"/>
    <property type="evidence" value="ECO:0007669"/>
    <property type="project" value="InterPro"/>
</dbReference>
<name>A0A4P7AIC1_9MOLU</name>
<dbReference type="KEGG" id="sgq:SGLAD_v1c00390"/>
<keyword evidence="1" id="KW-0732">Signal</keyword>
<gene>
    <name evidence="2" type="ORF">SGLAD_v1c00390</name>
</gene>
<feature type="chain" id="PRO_5020277150" description="Lipoprotein" evidence="1">
    <location>
        <begin position="19"/>
        <end position="363"/>
    </location>
</feature>
<sequence length="363" mass="40611">MKKILAFLSFSLSTSTLSTIVVSCSNTAYDLNEIIESDLGEIQGPTELPTLSDIIKAINAKNTEFQLEEDDVYIKKNNPQTLTKATLYSSWKSVKFIGRVVVNYNYINSKKDLSKIENNTILNLDLNIKEEVVKQVTNKIKELLDVDVFEDTDIVLENLVLPKEEKDGSVEVKSIETSEKLFANKSITFVLKLKETKTNINTVIKISKLGEIKDEEEQTILDAINKVNETSFTNQLIIKKLGDGKSANVTAQESSKFEGSVKVTYSLPVIVDKKDLNEVTGEKLKITPSDDNQQESFEATAIKRIKEVLNIDVQKGEDFSVEKNDFVKPTPDKEGSLKITSTSSSKKLIANKSITFIVKYFSV</sequence>
<keyword evidence="3" id="KW-1185">Reference proteome</keyword>
<protein>
    <recommendedName>
        <fullName evidence="4">Lipoprotein</fullName>
    </recommendedName>
</protein>
<organism evidence="2 3">
    <name type="scientific">Spiroplasma gladiatoris</name>
    <dbReference type="NCBI Taxonomy" id="2143"/>
    <lineage>
        <taxon>Bacteria</taxon>
        <taxon>Bacillati</taxon>
        <taxon>Mycoplasmatota</taxon>
        <taxon>Mollicutes</taxon>
        <taxon>Entomoplasmatales</taxon>
        <taxon>Spiroplasmataceae</taxon>
        <taxon>Spiroplasma</taxon>
    </lineage>
</organism>
<dbReference type="EMBL" id="CP038013">
    <property type="protein sequence ID" value="QBQ07240.1"/>
    <property type="molecule type" value="Genomic_DNA"/>
</dbReference>
<reference evidence="2 3" key="1">
    <citation type="submission" date="2019-03" db="EMBL/GenBank/DDBJ databases">
        <title>Complete genome sequence of Spiroplasma gladiatoris TG-1 (DSM 22552).</title>
        <authorList>
            <person name="Lin Y.-C."/>
            <person name="Chou L."/>
            <person name="Kuo C.-H."/>
        </authorList>
    </citation>
    <scope>NUCLEOTIDE SEQUENCE [LARGE SCALE GENOMIC DNA]</scope>
    <source>
        <strain evidence="2 3">TG-1</strain>
    </source>
</reference>
<evidence type="ECO:0000313" key="2">
    <source>
        <dbReference type="EMBL" id="QBQ07240.1"/>
    </source>
</evidence>
<dbReference type="PROSITE" id="PS51257">
    <property type="entry name" value="PROKAR_LIPOPROTEIN"/>
    <property type="match status" value="1"/>
</dbReference>
<dbReference type="Proteomes" id="UP000294309">
    <property type="component" value="Chromosome"/>
</dbReference>
<dbReference type="Pfam" id="PF05215">
    <property type="entry name" value="Spiralin"/>
    <property type="match status" value="2"/>
</dbReference>
<evidence type="ECO:0000313" key="3">
    <source>
        <dbReference type="Proteomes" id="UP000294309"/>
    </source>
</evidence>
<accession>A0A4P7AIC1</accession>
<evidence type="ECO:0000256" key="1">
    <source>
        <dbReference type="SAM" id="SignalP"/>
    </source>
</evidence>
<dbReference type="AlphaFoldDB" id="A0A4P7AIC1"/>
<dbReference type="RefSeq" id="WP_134297043.1">
    <property type="nucleotide sequence ID" value="NZ_CP038013.1"/>
</dbReference>